<dbReference type="SUPFAM" id="SSF54427">
    <property type="entry name" value="NTF2-like"/>
    <property type="match status" value="1"/>
</dbReference>
<feature type="domain" description="SnoaL-like" evidence="1">
    <location>
        <begin position="9"/>
        <end position="128"/>
    </location>
</feature>
<evidence type="ECO:0000313" key="2">
    <source>
        <dbReference type="EMBL" id="MQY20143.1"/>
    </source>
</evidence>
<organism evidence="2 3">
    <name type="scientific">Nocardia macrotermitis</name>
    <dbReference type="NCBI Taxonomy" id="2585198"/>
    <lineage>
        <taxon>Bacteria</taxon>
        <taxon>Bacillati</taxon>
        <taxon>Actinomycetota</taxon>
        <taxon>Actinomycetes</taxon>
        <taxon>Mycobacteriales</taxon>
        <taxon>Nocardiaceae</taxon>
        <taxon>Nocardia</taxon>
    </lineage>
</organism>
<sequence>MTPSELRIQTLLDRAELTELATGIGNCLDARDFAGLADIYAADAELTLPGATCTGVTEIVEVARRNHEIFRQTQHFVTIAAIRPEPDTARVLANVLAALVTAEGGPQLVASRYELRAVRTGEGWRVHRHLITPVWSLPDS</sequence>
<accession>A0A7K0D331</accession>
<dbReference type="AlphaFoldDB" id="A0A7K0D331"/>
<dbReference type="Gene3D" id="3.10.450.50">
    <property type="match status" value="1"/>
</dbReference>
<dbReference type="OrthoDB" id="4941530at2"/>
<dbReference type="RefSeq" id="WP_153410925.1">
    <property type="nucleotide sequence ID" value="NZ_WEGK01000006.1"/>
</dbReference>
<dbReference type="Proteomes" id="UP000438448">
    <property type="component" value="Unassembled WGS sequence"/>
</dbReference>
<comment type="caution">
    <text evidence="2">The sequence shown here is derived from an EMBL/GenBank/DDBJ whole genome shotgun (WGS) entry which is preliminary data.</text>
</comment>
<dbReference type="InterPro" id="IPR037401">
    <property type="entry name" value="SnoaL-like"/>
</dbReference>
<evidence type="ECO:0000259" key="1">
    <source>
        <dbReference type="Pfam" id="PF13577"/>
    </source>
</evidence>
<keyword evidence="3" id="KW-1185">Reference proteome</keyword>
<reference evidence="2 3" key="1">
    <citation type="submission" date="2019-10" db="EMBL/GenBank/DDBJ databases">
        <title>Nocardia macrotermitis sp. nov. and Nocardia aurantia sp. nov., isolated from the gut of fungus growing-termite Macrotermes natalensis.</title>
        <authorList>
            <person name="Benndorf R."/>
            <person name="Schwitalla J."/>
            <person name="Martin K."/>
            <person name="De Beer W."/>
            <person name="Kaster A.-K."/>
            <person name="Vollmers J."/>
            <person name="Poulsen M."/>
            <person name="Beemelmanns C."/>
        </authorList>
    </citation>
    <scope>NUCLEOTIDE SEQUENCE [LARGE SCALE GENOMIC DNA]</scope>
    <source>
        <strain evidence="2 3">RB20</strain>
    </source>
</reference>
<dbReference type="CDD" id="cd00531">
    <property type="entry name" value="NTF2_like"/>
    <property type="match status" value="1"/>
</dbReference>
<dbReference type="EMBL" id="WEGK01000006">
    <property type="protein sequence ID" value="MQY20143.1"/>
    <property type="molecule type" value="Genomic_DNA"/>
</dbReference>
<proteinExistence type="predicted"/>
<name>A0A7K0D331_9NOCA</name>
<protein>
    <recommendedName>
        <fullName evidence="1">SnoaL-like domain-containing protein</fullName>
    </recommendedName>
</protein>
<dbReference type="Pfam" id="PF13577">
    <property type="entry name" value="SnoaL_4"/>
    <property type="match status" value="1"/>
</dbReference>
<gene>
    <name evidence="2" type="ORF">NRB20_32390</name>
</gene>
<dbReference type="InterPro" id="IPR032710">
    <property type="entry name" value="NTF2-like_dom_sf"/>
</dbReference>
<evidence type="ECO:0000313" key="3">
    <source>
        <dbReference type="Proteomes" id="UP000438448"/>
    </source>
</evidence>